<evidence type="ECO:0000259" key="1">
    <source>
        <dbReference type="Pfam" id="PF08337"/>
    </source>
</evidence>
<protein>
    <recommendedName>
        <fullName evidence="1">Plexin cytoplasmic RasGAP domain-containing protein</fullName>
    </recommendedName>
</protein>
<dbReference type="PANTHER" id="PTHR22625:SF4">
    <property type="entry name" value="PLEXIN-C1"/>
    <property type="match status" value="1"/>
</dbReference>
<proteinExistence type="predicted"/>
<feature type="domain" description="Plexin cytoplasmic RasGAP" evidence="1">
    <location>
        <begin position="21"/>
        <end position="110"/>
    </location>
</feature>
<dbReference type="Pfam" id="PF08337">
    <property type="entry name" value="Plexin_cytopl"/>
    <property type="match status" value="1"/>
</dbReference>
<dbReference type="AlphaFoldDB" id="A0A3B5KW78"/>
<reference evidence="2" key="2">
    <citation type="submission" date="2025-09" db="UniProtKB">
        <authorList>
            <consortium name="Ensembl"/>
        </authorList>
    </citation>
    <scope>IDENTIFICATION</scope>
</reference>
<keyword evidence="3" id="KW-1185">Reference proteome</keyword>
<reference evidence="2" key="1">
    <citation type="submission" date="2025-08" db="UniProtKB">
        <authorList>
            <consortium name="Ensembl"/>
        </authorList>
    </citation>
    <scope>IDENTIFICATION</scope>
</reference>
<dbReference type="GO" id="GO:0050772">
    <property type="term" value="P:positive regulation of axonogenesis"/>
    <property type="evidence" value="ECO:0007669"/>
    <property type="project" value="TreeGrafter"/>
</dbReference>
<name>A0A3B5KW78_9TELE</name>
<dbReference type="Gene3D" id="1.10.506.10">
    <property type="entry name" value="GTPase Activation - p120gap, domain 1"/>
    <property type="match status" value="1"/>
</dbReference>
<dbReference type="PANTHER" id="PTHR22625">
    <property type="entry name" value="PLEXIN"/>
    <property type="match status" value="1"/>
</dbReference>
<dbReference type="GO" id="GO:0017154">
    <property type="term" value="F:semaphorin receptor activity"/>
    <property type="evidence" value="ECO:0007669"/>
    <property type="project" value="InterPro"/>
</dbReference>
<dbReference type="GO" id="GO:0007162">
    <property type="term" value="P:negative regulation of cell adhesion"/>
    <property type="evidence" value="ECO:0007669"/>
    <property type="project" value="TreeGrafter"/>
</dbReference>
<dbReference type="InterPro" id="IPR031148">
    <property type="entry name" value="Plexin"/>
</dbReference>
<dbReference type="GO" id="GO:0030334">
    <property type="term" value="P:regulation of cell migration"/>
    <property type="evidence" value="ECO:0007669"/>
    <property type="project" value="TreeGrafter"/>
</dbReference>
<dbReference type="SUPFAM" id="SSF48350">
    <property type="entry name" value="GTPase activation domain, GAP"/>
    <property type="match status" value="1"/>
</dbReference>
<dbReference type="GO" id="GO:0008360">
    <property type="term" value="P:regulation of cell shape"/>
    <property type="evidence" value="ECO:0007669"/>
    <property type="project" value="TreeGrafter"/>
</dbReference>
<organism evidence="2 3">
    <name type="scientific">Xiphophorus couchianus</name>
    <name type="common">Monterrey platyfish</name>
    <dbReference type="NCBI Taxonomy" id="32473"/>
    <lineage>
        <taxon>Eukaryota</taxon>
        <taxon>Metazoa</taxon>
        <taxon>Chordata</taxon>
        <taxon>Craniata</taxon>
        <taxon>Vertebrata</taxon>
        <taxon>Euteleostomi</taxon>
        <taxon>Actinopterygii</taxon>
        <taxon>Neopterygii</taxon>
        <taxon>Teleostei</taxon>
        <taxon>Neoteleostei</taxon>
        <taxon>Acanthomorphata</taxon>
        <taxon>Ovalentaria</taxon>
        <taxon>Atherinomorphae</taxon>
        <taxon>Cyprinodontiformes</taxon>
        <taxon>Poeciliidae</taxon>
        <taxon>Poeciliinae</taxon>
        <taxon>Xiphophorus</taxon>
    </lineage>
</organism>
<dbReference type="GO" id="GO:0005886">
    <property type="term" value="C:plasma membrane"/>
    <property type="evidence" value="ECO:0007669"/>
    <property type="project" value="TreeGrafter"/>
</dbReference>
<evidence type="ECO:0000313" key="2">
    <source>
        <dbReference type="Ensembl" id="ENSXCOP00000004373.1"/>
    </source>
</evidence>
<dbReference type="InterPro" id="IPR008936">
    <property type="entry name" value="Rho_GTPase_activation_prot"/>
</dbReference>
<dbReference type="GO" id="GO:0002116">
    <property type="term" value="C:semaphorin receptor complex"/>
    <property type="evidence" value="ECO:0007669"/>
    <property type="project" value="TreeGrafter"/>
</dbReference>
<accession>A0A3B5KW78</accession>
<dbReference type="Proteomes" id="UP000261380">
    <property type="component" value="Unplaced"/>
</dbReference>
<dbReference type="InterPro" id="IPR013548">
    <property type="entry name" value="Plexin_cytoplasmic_RasGAP_dom"/>
</dbReference>
<evidence type="ECO:0000313" key="3">
    <source>
        <dbReference type="Proteomes" id="UP000261380"/>
    </source>
</evidence>
<dbReference type="GeneTree" id="ENSGT01150000286928"/>
<dbReference type="Ensembl" id="ENSXCOT00000004426.1">
    <property type="protein sequence ID" value="ENSXCOP00000004373.1"/>
    <property type="gene ID" value="ENSXCOG00000003454.1"/>
</dbReference>
<sequence>MTRSNRLARERKWHPVWPLVLPLRFWINILKNPQFVFDMEKTPHLDGCLSVVAQAFMDSFSLSETQLGKHAPTNKLLYAKDIPKFKQEVKAYYKQIREQPAVSDRCAEEMSRASFASCQLVVSVMFYRAGLLSYQRSRCFQQKIQTDQHNRSCTKHERREI</sequence>